<dbReference type="OrthoDB" id="5366152at2"/>
<name>A0A1J5MVP7_9BACT</name>
<dbReference type="SUPFAM" id="SSF52402">
    <property type="entry name" value="Adenine nucleotide alpha hydrolases-like"/>
    <property type="match status" value="1"/>
</dbReference>
<evidence type="ECO:0000313" key="1">
    <source>
        <dbReference type="EMBL" id="OIQ50050.1"/>
    </source>
</evidence>
<dbReference type="RefSeq" id="WP_071545521.1">
    <property type="nucleotide sequence ID" value="NZ_LKAQ01000004.1"/>
</dbReference>
<gene>
    <name evidence="1" type="ORF">BerOc1_01980</name>
</gene>
<evidence type="ECO:0000313" key="2">
    <source>
        <dbReference type="Proteomes" id="UP000181901"/>
    </source>
</evidence>
<reference evidence="1 2" key="1">
    <citation type="submission" date="2015-09" db="EMBL/GenBank/DDBJ databases">
        <title>Genome of Desulfovibrio dechloracetivorans BerOc1, a mercury methylating strain isolated from highly hydrocarbons and metals contaminated coastal sediments.</title>
        <authorList>
            <person name="Goni Urriza M."/>
            <person name="Gassie C."/>
            <person name="Bouchez O."/>
            <person name="Klopp C."/>
            <person name="Ranchou-Peyruse A."/>
            <person name="Remy G."/>
        </authorList>
    </citation>
    <scope>NUCLEOTIDE SEQUENCE [LARGE SCALE GENOMIC DNA]</scope>
    <source>
        <strain evidence="1 2">BerOc1</strain>
    </source>
</reference>
<accession>A0A1J5MVP7</accession>
<dbReference type="InterPro" id="IPR020022">
    <property type="entry name" value="N-acetyl_sugar_amidoTrfase"/>
</dbReference>
<proteinExistence type="predicted"/>
<dbReference type="NCBIfam" id="TIGR03573">
    <property type="entry name" value="WbuX"/>
    <property type="match status" value="1"/>
</dbReference>
<evidence type="ECO:0008006" key="3">
    <source>
        <dbReference type="Google" id="ProtNLM"/>
    </source>
</evidence>
<dbReference type="EMBL" id="LKAQ01000004">
    <property type="protein sequence ID" value="OIQ50050.1"/>
    <property type="molecule type" value="Genomic_DNA"/>
</dbReference>
<sequence length="394" mass="45677">MDAPFNNRATSGRHIKVCAKCLMPNSRPRIQFDEQGVCNACRHGESKPVVDWEARRAEFLELLDLHRSKDGSWDCVVPWSGGKDSSYVAHRLKYEFGMTPLLVTFSPMMPTEIGNANREALLNQGFDSLFFRPDQKIMRHMARRFFVERGNPKICWDAGVNALPVRVAAEKNISLVFYAEHGESEYGGKVLSEEHQKKRDFTEVIEHQIGDDPNNWIDGTVSRADLNPYLYPPLDMVKKRGVTAYYFGYFFRWSMLENYEYIRDKYTFQTAPGGRTEGTFTNFDSVDDKIDGLYYYMQFVKFGFGRAVRDACRMIQNNQMTREEAIANALPFDGEFPARYHADVLEYLMMDEEEFRSVVDRHRNPEIWKNENGSWALTFDPAGPDKNYAEKTHE</sequence>
<protein>
    <recommendedName>
        <fullName evidence="3">N-acetyl sugar amidotransferase</fullName>
    </recommendedName>
</protein>
<comment type="caution">
    <text evidence="1">The sequence shown here is derived from an EMBL/GenBank/DDBJ whole genome shotgun (WGS) entry which is preliminary data.</text>
</comment>
<organism evidence="1 2">
    <name type="scientific">Pseudodesulfovibrio hydrargyri</name>
    <dbReference type="NCBI Taxonomy" id="2125990"/>
    <lineage>
        <taxon>Bacteria</taxon>
        <taxon>Pseudomonadati</taxon>
        <taxon>Thermodesulfobacteriota</taxon>
        <taxon>Desulfovibrionia</taxon>
        <taxon>Desulfovibrionales</taxon>
        <taxon>Desulfovibrionaceae</taxon>
    </lineage>
</organism>
<dbReference type="Proteomes" id="UP000181901">
    <property type="component" value="Unassembled WGS sequence"/>
</dbReference>
<dbReference type="AlphaFoldDB" id="A0A1J5MVP7"/>
<keyword evidence="2" id="KW-1185">Reference proteome</keyword>